<dbReference type="SUPFAM" id="SSF56796">
    <property type="entry name" value="Dehydroquinate synthase-like"/>
    <property type="match status" value="1"/>
</dbReference>
<evidence type="ECO:0000313" key="7">
    <source>
        <dbReference type="Proteomes" id="UP000254889"/>
    </source>
</evidence>
<evidence type="ECO:0000259" key="5">
    <source>
        <dbReference type="Pfam" id="PF25137"/>
    </source>
</evidence>
<proteinExistence type="inferred from homology"/>
<sequence length="357" mass="37284">METFVYNGLPTRVIFGSGTAARLRAEIERTPCRRAFVVGTREQAASVDAVAASLGPIAVDTFAGAAMHTPTDVTQSALERFKECGADCTVAVGGGSAVGLGKAIALRTDAMQFVLPTTYAGSEMTPILGETENGVKTTQRSPKVQPEVAIYDVDLTLTLPAKLSTTSGMNAIAHAVEALYAEDRNPIISVMAEQAITALGRALPVIVANPQDRPARSDALYGAWLCGMCLGSVGMALHHKLCHVLGGSFDLPHAETHTVVLPHAFAYNAAAAPAAEQVLRRALGGNDGARALFDLAGALKAPTSLRSLGMPEDGIDHAADLAVKNPYWNPRPLERQAIRDLIAGAWAGEPPVSGAEA</sequence>
<dbReference type="CDD" id="cd08177">
    <property type="entry name" value="MAR"/>
    <property type="match status" value="1"/>
</dbReference>
<keyword evidence="2" id="KW-0560">Oxidoreductase</keyword>
<comment type="similarity">
    <text evidence="1">Belongs to the iron-containing alcohol dehydrogenase family.</text>
</comment>
<dbReference type="PANTHER" id="PTHR11496:SF102">
    <property type="entry name" value="ALCOHOL DEHYDROGENASE 4"/>
    <property type="match status" value="1"/>
</dbReference>
<dbReference type="InterPro" id="IPR039697">
    <property type="entry name" value="Alcohol_dehydrogenase_Fe"/>
</dbReference>
<protein>
    <submittedName>
        <fullName evidence="6">Maleylacetate reductase</fullName>
    </submittedName>
</protein>
<dbReference type="InterPro" id="IPR001670">
    <property type="entry name" value="ADH_Fe/GldA"/>
</dbReference>
<evidence type="ECO:0000256" key="3">
    <source>
        <dbReference type="ARBA" id="ARBA00023027"/>
    </source>
</evidence>
<evidence type="ECO:0000256" key="1">
    <source>
        <dbReference type="ARBA" id="ARBA00007358"/>
    </source>
</evidence>
<dbReference type="GO" id="GO:0018506">
    <property type="term" value="F:maleylacetate reductase activity"/>
    <property type="evidence" value="ECO:0007669"/>
    <property type="project" value="InterPro"/>
</dbReference>
<dbReference type="Pfam" id="PF25137">
    <property type="entry name" value="ADH_Fe_C"/>
    <property type="match status" value="1"/>
</dbReference>
<evidence type="ECO:0000259" key="4">
    <source>
        <dbReference type="Pfam" id="PF00465"/>
    </source>
</evidence>
<feature type="domain" description="Alcohol dehydrogenase iron-type/glycerol dehydrogenase GldA" evidence="4">
    <location>
        <begin position="10"/>
        <end position="152"/>
    </location>
</feature>
<evidence type="ECO:0000313" key="6">
    <source>
        <dbReference type="EMBL" id="AXK80957.1"/>
    </source>
</evidence>
<dbReference type="EMBL" id="CP031417">
    <property type="protein sequence ID" value="AXK80957.1"/>
    <property type="molecule type" value="Genomic_DNA"/>
</dbReference>
<dbReference type="OrthoDB" id="3812122at2"/>
<feature type="domain" description="Fe-containing alcohol dehydrogenase-like C-terminal" evidence="5">
    <location>
        <begin position="166"/>
        <end position="345"/>
    </location>
</feature>
<keyword evidence="3" id="KW-0520">NAD</keyword>
<evidence type="ECO:0000256" key="2">
    <source>
        <dbReference type="ARBA" id="ARBA00023002"/>
    </source>
</evidence>
<dbReference type="RefSeq" id="WP_115691107.1">
    <property type="nucleotide sequence ID" value="NZ_CP031417.1"/>
</dbReference>
<keyword evidence="7" id="KW-1185">Reference proteome</keyword>
<dbReference type="Proteomes" id="UP000254889">
    <property type="component" value="Chromosome"/>
</dbReference>
<dbReference type="PANTHER" id="PTHR11496">
    <property type="entry name" value="ALCOHOL DEHYDROGENASE"/>
    <property type="match status" value="1"/>
</dbReference>
<gene>
    <name evidence="6" type="ORF">DW352_10800</name>
</gene>
<dbReference type="AlphaFoldDB" id="A0A345ZVL0"/>
<accession>A0A345ZVL0</accession>
<dbReference type="InterPro" id="IPR056798">
    <property type="entry name" value="ADH_Fe_C"/>
</dbReference>
<dbReference type="GO" id="GO:0046872">
    <property type="term" value="F:metal ion binding"/>
    <property type="evidence" value="ECO:0007669"/>
    <property type="project" value="InterPro"/>
</dbReference>
<reference evidence="6 7" key="1">
    <citation type="submission" date="2018-07" db="EMBL/GenBank/DDBJ databases">
        <authorList>
            <person name="Quirk P.G."/>
            <person name="Krulwich T.A."/>
        </authorList>
    </citation>
    <scope>NUCLEOTIDE SEQUENCE [LARGE SCALE GENOMIC DNA]</scope>
    <source>
        <strain evidence="6 7">CC-BB4</strain>
    </source>
</reference>
<name>A0A345ZVL0_9HYPH</name>
<dbReference type="Gene3D" id="3.40.50.1970">
    <property type="match status" value="1"/>
</dbReference>
<dbReference type="Gene3D" id="1.20.1090.10">
    <property type="entry name" value="Dehydroquinate synthase-like - alpha domain"/>
    <property type="match status" value="1"/>
</dbReference>
<organism evidence="6 7">
    <name type="scientific">Pseudolabrys taiwanensis</name>
    <dbReference type="NCBI Taxonomy" id="331696"/>
    <lineage>
        <taxon>Bacteria</taxon>
        <taxon>Pseudomonadati</taxon>
        <taxon>Pseudomonadota</taxon>
        <taxon>Alphaproteobacteria</taxon>
        <taxon>Hyphomicrobiales</taxon>
        <taxon>Xanthobacteraceae</taxon>
        <taxon>Pseudolabrys</taxon>
    </lineage>
</organism>
<dbReference type="Pfam" id="PF00465">
    <property type="entry name" value="Fe-ADH"/>
    <property type="match status" value="1"/>
</dbReference>
<dbReference type="InterPro" id="IPR034786">
    <property type="entry name" value="MAR"/>
</dbReference>
<dbReference type="GO" id="GO:0004022">
    <property type="term" value="F:alcohol dehydrogenase (NAD+) activity"/>
    <property type="evidence" value="ECO:0007669"/>
    <property type="project" value="TreeGrafter"/>
</dbReference>
<dbReference type="KEGG" id="ptaw:DW352_10800"/>